<gene>
    <name evidence="1" type="primary">m687L</name>
    <name evidence="1" type="ORF">MT325_m687L</name>
</gene>
<reference evidence="1 2" key="1">
    <citation type="journal article" date="2007" name="Virology">
        <title>Sequence and annotation of the 314-kb MT325 and the 321-kb FR483 viruses that infect Chlorella Pbi.</title>
        <authorList>
            <person name="Fitzgerald L.A."/>
            <person name="Graves M.V."/>
            <person name="Li X."/>
            <person name="Feldblyum T."/>
            <person name="Hartigan J."/>
            <person name="Van Etten J.L."/>
        </authorList>
    </citation>
    <scope>NUCLEOTIDE SEQUENCE [LARGE SCALE GENOMIC DNA]</scope>
    <source>
        <strain evidence="1 2">MT325</strain>
    </source>
</reference>
<protein>
    <submittedName>
        <fullName evidence="1">Uncharacterized protein m687L</fullName>
    </submittedName>
</protein>
<dbReference type="Proteomes" id="UP000246715">
    <property type="component" value="Segment"/>
</dbReference>
<organismHost>
    <name type="scientific">Paramecium bursaria</name>
    <dbReference type="NCBI Taxonomy" id="74790"/>
</organismHost>
<sequence>MSTKITNHPPAFPLVSSWARALVVSFSSAPSSLAYGGARSIARTAWTPLWITLTTPPLDPRMRTSLPPLLLPLHAWNRTK</sequence>
<accession>A7IV67</accession>
<dbReference type="EMBL" id="DQ491001">
    <property type="protein sequence ID" value="ABT14241.1"/>
    <property type="molecule type" value="Genomic_DNA"/>
</dbReference>
<evidence type="ECO:0000313" key="1">
    <source>
        <dbReference type="EMBL" id="ABT14241.1"/>
    </source>
</evidence>
<proteinExistence type="predicted"/>
<name>A7IV67_PBCVM</name>
<evidence type="ECO:0000313" key="2">
    <source>
        <dbReference type="Proteomes" id="UP000246715"/>
    </source>
</evidence>
<organism evidence="1 2">
    <name type="scientific">Paramecium bursaria Chlorella virus MT325</name>
    <name type="common">PBCV-MT325</name>
    <dbReference type="NCBI Taxonomy" id="346932"/>
    <lineage>
        <taxon>Viruses</taxon>
        <taxon>Varidnaviria</taxon>
        <taxon>Bamfordvirae</taxon>
        <taxon>Nucleocytoviricota</taxon>
        <taxon>Megaviricetes</taxon>
        <taxon>Algavirales</taxon>
        <taxon>Phycodnaviridae</taxon>
        <taxon>Chlorovirus</taxon>
        <taxon>Chlorovirus conductrix</taxon>
        <taxon>Paramecium bursaria Chlorella virus A1</taxon>
    </lineage>
</organism>